<proteinExistence type="predicted"/>
<dbReference type="AlphaFoldDB" id="F0NPY2"/>
<evidence type="ECO:0000313" key="3">
    <source>
        <dbReference type="Proteomes" id="UP000006395"/>
    </source>
</evidence>
<name>F0NPY2_SACI0</name>
<accession>F0NPY2</accession>
<dbReference type="Proteomes" id="UP000006395">
    <property type="component" value="Chromosome"/>
</dbReference>
<dbReference type="Pfam" id="PF07935">
    <property type="entry name" value="SSV1_ORF_D-335"/>
    <property type="match status" value="1"/>
</dbReference>
<dbReference type="InterPro" id="IPR012922">
    <property type="entry name" value="ORF_D-335"/>
</dbReference>
<evidence type="ECO:0000313" key="2">
    <source>
        <dbReference type="EMBL" id="ADX83040.1"/>
    </source>
</evidence>
<evidence type="ECO:0000259" key="1">
    <source>
        <dbReference type="Pfam" id="PF07935"/>
    </source>
</evidence>
<reference evidence="2 3" key="1">
    <citation type="journal article" date="2011" name="J. Bacteriol.">
        <title>Genome analyses of icelandic strains of Sulfolobus islandicus, model organisms for genetic and virus-host interaction studies.</title>
        <authorList>
            <person name="Guo L."/>
            <person name="Brugger K."/>
            <person name="Liu C."/>
            <person name="Shah S.A."/>
            <person name="Zheng H."/>
            <person name="Zhu Y."/>
            <person name="Wang S."/>
            <person name="Lillestol R.K."/>
            <person name="Chen L."/>
            <person name="Frank J."/>
            <person name="Prangishvili D."/>
            <person name="Paulin L."/>
            <person name="She Q."/>
            <person name="Huang L."/>
            <person name="Garrett R.A."/>
        </authorList>
    </citation>
    <scope>NUCLEOTIDE SEQUENCE [LARGE SCALE GENOMIC DNA]</scope>
    <source>
        <strain evidence="2 3">HVE10/4</strain>
    </source>
</reference>
<feature type="domain" description="ORF D-335-like" evidence="1">
    <location>
        <begin position="5"/>
        <end position="68"/>
    </location>
</feature>
<dbReference type="HOGENOM" id="CLU_167324_2_0_2"/>
<protein>
    <submittedName>
        <fullName evidence="2">Hypothetical archaeal integrase</fullName>
    </submittedName>
</protein>
<keyword evidence="3" id="KW-1185">Reference proteome</keyword>
<dbReference type="KEGG" id="sih:SiH_1692"/>
<organism evidence="2 3">
    <name type="scientific">Saccharolobus islandicus (strain HVE10/4)</name>
    <name type="common">Sulfolobus islandicus</name>
    <dbReference type="NCBI Taxonomy" id="930943"/>
    <lineage>
        <taxon>Archaea</taxon>
        <taxon>Thermoproteota</taxon>
        <taxon>Thermoprotei</taxon>
        <taxon>Sulfolobales</taxon>
        <taxon>Sulfolobaceae</taxon>
        <taxon>Saccharolobus</taxon>
    </lineage>
</organism>
<gene>
    <name evidence="2" type="ordered locus">SiH_1692</name>
</gene>
<dbReference type="EMBL" id="CP002426">
    <property type="protein sequence ID" value="ADX83040.1"/>
    <property type="molecule type" value="Genomic_DNA"/>
</dbReference>
<sequence>MGNKVFTFGDIRIREVKGKYYVYVIEKDKDGQRTDCYVGPLDKVIEFYVSSGGLGVSPEWTGRDLNPGPLGCQPSTLPG</sequence>